<comment type="caution">
    <text evidence="1">The sequence shown here is derived from an EMBL/GenBank/DDBJ whole genome shotgun (WGS) entry which is preliminary data.</text>
</comment>
<dbReference type="EMBL" id="BAAAEW010000046">
    <property type="protein sequence ID" value="GAA0767449.1"/>
    <property type="molecule type" value="Genomic_DNA"/>
</dbReference>
<name>A0ABN1KIP7_9BURK</name>
<organism evidence="1 2">
    <name type="scientific">Ideonella azotifigens</name>
    <dbReference type="NCBI Taxonomy" id="513160"/>
    <lineage>
        <taxon>Bacteria</taxon>
        <taxon>Pseudomonadati</taxon>
        <taxon>Pseudomonadota</taxon>
        <taxon>Betaproteobacteria</taxon>
        <taxon>Burkholderiales</taxon>
        <taxon>Sphaerotilaceae</taxon>
        <taxon>Ideonella</taxon>
    </lineage>
</organism>
<proteinExistence type="predicted"/>
<protein>
    <submittedName>
        <fullName evidence="1">Uncharacterized protein</fullName>
    </submittedName>
</protein>
<dbReference type="RefSeq" id="WP_141290394.1">
    <property type="nucleotide sequence ID" value="NZ_BAAAEW010000046.1"/>
</dbReference>
<dbReference type="Proteomes" id="UP001500279">
    <property type="component" value="Unassembled WGS sequence"/>
</dbReference>
<evidence type="ECO:0000313" key="1">
    <source>
        <dbReference type="EMBL" id="GAA0767449.1"/>
    </source>
</evidence>
<gene>
    <name evidence="1" type="ORF">GCM10009107_56400</name>
</gene>
<keyword evidence="2" id="KW-1185">Reference proteome</keyword>
<evidence type="ECO:0000313" key="2">
    <source>
        <dbReference type="Proteomes" id="UP001500279"/>
    </source>
</evidence>
<reference evidence="1 2" key="1">
    <citation type="journal article" date="2019" name="Int. J. Syst. Evol. Microbiol.">
        <title>The Global Catalogue of Microorganisms (GCM) 10K type strain sequencing project: providing services to taxonomists for standard genome sequencing and annotation.</title>
        <authorList>
            <consortium name="The Broad Institute Genomics Platform"/>
            <consortium name="The Broad Institute Genome Sequencing Center for Infectious Disease"/>
            <person name="Wu L."/>
            <person name="Ma J."/>
        </authorList>
    </citation>
    <scope>NUCLEOTIDE SEQUENCE [LARGE SCALE GENOMIC DNA]</scope>
    <source>
        <strain evidence="1 2">JCM 15503</strain>
    </source>
</reference>
<accession>A0ABN1KIP7</accession>
<sequence length="206" mass="23200">MSASYQRFLDFFELVGTARLDGLDPSYFEPMTADDRARAYEFLMARVQKGGTDESVKGLFLADERRAVVDAGELLEAGLLRPDAELLAAWHIYRVTKDVTKVAYFPKHMTDAKAELRGNAAYWAPASAPTHSLVKGLRGMVLTETERLPRIHAVNKLLEVHGVTKENTDRKEYSLYYRGLWSDDSAVINATIASLDRNRPLTYLDN</sequence>